<dbReference type="AlphaFoldDB" id="A0A494YG02"/>
<dbReference type="InterPro" id="IPR046335">
    <property type="entry name" value="LacI/GalR-like_sensor"/>
</dbReference>
<evidence type="ECO:0000259" key="5">
    <source>
        <dbReference type="PROSITE" id="PS50943"/>
    </source>
</evidence>
<evidence type="ECO:0000256" key="3">
    <source>
        <dbReference type="ARBA" id="ARBA00023163"/>
    </source>
</evidence>
<protein>
    <submittedName>
        <fullName evidence="6">LacI family DNA-binding transcriptional regulator</fullName>
    </submittedName>
</protein>
<sequence>MKKSFGPPETVTLAKIARAAGVSSSTVSRILNGTARVSAEKQRAVEEAVQRYNYRPNVLARSLASGRTDTIGVLTQDIASPFYGEWLRGIEDELTQTGRSPLFASGHWNAADEQRQLENLLARCVDGVIVLHGFVDPDYLRAYSERVPVVMLGRPLDPSPRLVCLGVDNRQGAYDVVTHLIELGHRRIAHISGHALQPDSEQRLIGYREALADAGIPYDDTLIERGNFEESGGLVAMERLLDAGVSFSAVFASNDQTAYGARLALYRRHVRVPDDVSLVGFDDLPGSLYLTPPLTTVRQPIYEIGRMAADAMARLLRGEAVPTQIMRVELIERETTARIGTGAAS</sequence>
<dbReference type="PANTHER" id="PTHR30146">
    <property type="entry name" value="LACI-RELATED TRANSCRIPTIONAL REPRESSOR"/>
    <property type="match status" value="1"/>
</dbReference>
<dbReference type="SUPFAM" id="SSF47413">
    <property type="entry name" value="lambda repressor-like DNA-binding domains"/>
    <property type="match status" value="1"/>
</dbReference>
<keyword evidence="3" id="KW-0804">Transcription</keyword>
<evidence type="ECO:0000259" key="4">
    <source>
        <dbReference type="PROSITE" id="PS50932"/>
    </source>
</evidence>
<comment type="caution">
    <text evidence="6">The sequence shown here is derived from an EMBL/GenBank/DDBJ whole genome shotgun (WGS) entry which is preliminary data.</text>
</comment>
<feature type="domain" description="HTH cro/C1-type" evidence="5">
    <location>
        <begin position="12"/>
        <end position="41"/>
    </location>
</feature>
<evidence type="ECO:0000313" key="7">
    <source>
        <dbReference type="Proteomes" id="UP000270342"/>
    </source>
</evidence>
<evidence type="ECO:0000256" key="2">
    <source>
        <dbReference type="ARBA" id="ARBA00023125"/>
    </source>
</evidence>
<dbReference type="InterPro" id="IPR000843">
    <property type="entry name" value="HTH_LacI"/>
</dbReference>
<name>A0A494YG02_9BURK</name>
<dbReference type="EMBL" id="RBZU01000001">
    <property type="protein sequence ID" value="RKP58967.1"/>
    <property type="molecule type" value="Genomic_DNA"/>
</dbReference>
<keyword evidence="1" id="KW-0805">Transcription regulation</keyword>
<dbReference type="OrthoDB" id="269117at2"/>
<accession>A0A494YG02</accession>
<evidence type="ECO:0000256" key="1">
    <source>
        <dbReference type="ARBA" id="ARBA00023015"/>
    </source>
</evidence>
<dbReference type="CDD" id="cd06290">
    <property type="entry name" value="PBP1_LacI-like"/>
    <property type="match status" value="1"/>
</dbReference>
<gene>
    <name evidence="6" type="ORF">D7S86_03345</name>
</gene>
<feature type="domain" description="HTH lacI-type" evidence="4">
    <location>
        <begin position="11"/>
        <end position="65"/>
    </location>
</feature>
<dbReference type="PROSITE" id="PS50932">
    <property type="entry name" value="HTH_LACI_2"/>
    <property type="match status" value="1"/>
</dbReference>
<dbReference type="Pfam" id="PF13377">
    <property type="entry name" value="Peripla_BP_3"/>
    <property type="match status" value="1"/>
</dbReference>
<dbReference type="Gene3D" id="3.40.50.2300">
    <property type="match status" value="2"/>
</dbReference>
<dbReference type="Proteomes" id="UP000270342">
    <property type="component" value="Unassembled WGS sequence"/>
</dbReference>
<organism evidence="6 7">
    <name type="scientific">Pararobbsia silviterrae</name>
    <dbReference type="NCBI Taxonomy" id="1792498"/>
    <lineage>
        <taxon>Bacteria</taxon>
        <taxon>Pseudomonadati</taxon>
        <taxon>Pseudomonadota</taxon>
        <taxon>Betaproteobacteria</taxon>
        <taxon>Burkholderiales</taxon>
        <taxon>Burkholderiaceae</taxon>
        <taxon>Pararobbsia</taxon>
    </lineage>
</organism>
<dbReference type="Pfam" id="PF00356">
    <property type="entry name" value="LacI"/>
    <property type="match status" value="1"/>
</dbReference>
<dbReference type="SMART" id="SM00354">
    <property type="entry name" value="HTH_LACI"/>
    <property type="match status" value="1"/>
</dbReference>
<reference evidence="6 7" key="1">
    <citation type="submission" date="2018-10" db="EMBL/GenBank/DDBJ databases">
        <title>Robbsia sp. DHC34, isolated from soil.</title>
        <authorList>
            <person name="Gao Z.-H."/>
            <person name="Qiu L.-H."/>
        </authorList>
    </citation>
    <scope>NUCLEOTIDE SEQUENCE [LARGE SCALE GENOMIC DNA]</scope>
    <source>
        <strain evidence="6 7">DHC34</strain>
    </source>
</reference>
<dbReference type="GO" id="GO:0003700">
    <property type="term" value="F:DNA-binding transcription factor activity"/>
    <property type="evidence" value="ECO:0007669"/>
    <property type="project" value="TreeGrafter"/>
</dbReference>
<keyword evidence="2 6" id="KW-0238">DNA-binding</keyword>
<evidence type="ECO:0000313" key="6">
    <source>
        <dbReference type="EMBL" id="RKP58967.1"/>
    </source>
</evidence>
<dbReference type="PROSITE" id="PS50943">
    <property type="entry name" value="HTH_CROC1"/>
    <property type="match status" value="1"/>
</dbReference>
<dbReference type="RefSeq" id="WP_121083399.1">
    <property type="nucleotide sequence ID" value="NZ_RBZU01000001.1"/>
</dbReference>
<dbReference type="SUPFAM" id="SSF53822">
    <property type="entry name" value="Periplasmic binding protein-like I"/>
    <property type="match status" value="1"/>
</dbReference>
<keyword evidence="7" id="KW-1185">Reference proteome</keyword>
<dbReference type="CDD" id="cd01392">
    <property type="entry name" value="HTH_LacI"/>
    <property type="match status" value="1"/>
</dbReference>
<proteinExistence type="predicted"/>
<dbReference type="GO" id="GO:0000976">
    <property type="term" value="F:transcription cis-regulatory region binding"/>
    <property type="evidence" value="ECO:0007669"/>
    <property type="project" value="TreeGrafter"/>
</dbReference>
<dbReference type="PANTHER" id="PTHR30146:SF109">
    <property type="entry name" value="HTH-TYPE TRANSCRIPTIONAL REGULATOR GALS"/>
    <property type="match status" value="1"/>
</dbReference>
<dbReference type="Gene3D" id="1.10.260.40">
    <property type="entry name" value="lambda repressor-like DNA-binding domains"/>
    <property type="match status" value="1"/>
</dbReference>
<dbReference type="InterPro" id="IPR028082">
    <property type="entry name" value="Peripla_BP_I"/>
</dbReference>
<dbReference type="InterPro" id="IPR010982">
    <property type="entry name" value="Lambda_DNA-bd_dom_sf"/>
</dbReference>
<dbReference type="InterPro" id="IPR001387">
    <property type="entry name" value="Cro/C1-type_HTH"/>
</dbReference>